<keyword evidence="1" id="KW-1133">Transmembrane helix</keyword>
<sequence>MYYLYQYFQFKSHNRFRNRRINKYFTIIHIITTIAIISAINTTSNPFLPGASGTLDLEPYANPGVTQLTWSANGRPLELEPGLTPEGHRVIQPSNNVSGAFRSVVHGGRLLVLHNIRRQQTGKYTLVARNARGEARISFFLNVTCESY</sequence>
<dbReference type="Proteomes" id="UP000784294">
    <property type="component" value="Unassembled WGS sequence"/>
</dbReference>
<dbReference type="Gene3D" id="2.60.40.10">
    <property type="entry name" value="Immunoglobulins"/>
    <property type="match status" value="1"/>
</dbReference>
<dbReference type="InterPro" id="IPR013783">
    <property type="entry name" value="Ig-like_fold"/>
</dbReference>
<dbReference type="AlphaFoldDB" id="A0A448WB88"/>
<evidence type="ECO:0008006" key="4">
    <source>
        <dbReference type="Google" id="ProtNLM"/>
    </source>
</evidence>
<evidence type="ECO:0000313" key="3">
    <source>
        <dbReference type="Proteomes" id="UP000784294"/>
    </source>
</evidence>
<keyword evidence="1" id="KW-0812">Transmembrane</keyword>
<feature type="transmembrane region" description="Helical" evidence="1">
    <location>
        <begin position="21"/>
        <end position="40"/>
    </location>
</feature>
<name>A0A448WB88_9PLAT</name>
<dbReference type="InterPro" id="IPR036179">
    <property type="entry name" value="Ig-like_dom_sf"/>
</dbReference>
<keyword evidence="3" id="KW-1185">Reference proteome</keyword>
<dbReference type="SUPFAM" id="SSF48726">
    <property type="entry name" value="Immunoglobulin"/>
    <property type="match status" value="1"/>
</dbReference>
<evidence type="ECO:0000256" key="1">
    <source>
        <dbReference type="SAM" id="Phobius"/>
    </source>
</evidence>
<comment type="caution">
    <text evidence="2">The sequence shown here is derived from an EMBL/GenBank/DDBJ whole genome shotgun (WGS) entry which is preliminary data.</text>
</comment>
<dbReference type="OrthoDB" id="10028801at2759"/>
<keyword evidence="1" id="KW-0472">Membrane</keyword>
<organism evidence="2 3">
    <name type="scientific">Protopolystoma xenopodis</name>
    <dbReference type="NCBI Taxonomy" id="117903"/>
    <lineage>
        <taxon>Eukaryota</taxon>
        <taxon>Metazoa</taxon>
        <taxon>Spiralia</taxon>
        <taxon>Lophotrochozoa</taxon>
        <taxon>Platyhelminthes</taxon>
        <taxon>Monogenea</taxon>
        <taxon>Polyopisthocotylea</taxon>
        <taxon>Polystomatidea</taxon>
        <taxon>Polystomatidae</taxon>
        <taxon>Protopolystoma</taxon>
    </lineage>
</organism>
<accession>A0A448WB88</accession>
<gene>
    <name evidence="2" type="ORF">PXEA_LOCUS935</name>
</gene>
<dbReference type="EMBL" id="CAAALY010001872">
    <property type="protein sequence ID" value="VEL07495.1"/>
    <property type="molecule type" value="Genomic_DNA"/>
</dbReference>
<evidence type="ECO:0000313" key="2">
    <source>
        <dbReference type="EMBL" id="VEL07495.1"/>
    </source>
</evidence>
<proteinExistence type="predicted"/>
<reference evidence="2" key="1">
    <citation type="submission" date="2018-11" db="EMBL/GenBank/DDBJ databases">
        <authorList>
            <consortium name="Pathogen Informatics"/>
        </authorList>
    </citation>
    <scope>NUCLEOTIDE SEQUENCE</scope>
</reference>
<protein>
    <recommendedName>
        <fullName evidence="4">Immunoglobulin I-set domain-containing protein</fullName>
    </recommendedName>
</protein>